<dbReference type="InterPro" id="IPR036465">
    <property type="entry name" value="vWFA_dom_sf"/>
</dbReference>
<gene>
    <name evidence="3" type="ORF">QS748_07270</name>
</gene>
<name>A0AA90SSZ8_9GAMM</name>
<dbReference type="InterPro" id="IPR002035">
    <property type="entry name" value="VWF_A"/>
</dbReference>
<organism evidence="3 4">
    <name type="scientific">Candidatus Endonucleibacter bathymodioli</name>
    <dbReference type="NCBI Taxonomy" id="539814"/>
    <lineage>
        <taxon>Bacteria</taxon>
        <taxon>Pseudomonadati</taxon>
        <taxon>Pseudomonadota</taxon>
        <taxon>Gammaproteobacteria</taxon>
        <taxon>Oceanospirillales</taxon>
        <taxon>Endozoicomonadaceae</taxon>
        <taxon>Candidatus Endonucleibacter</taxon>
    </lineage>
</organism>
<dbReference type="PANTHER" id="PTHR22550">
    <property type="entry name" value="SPORE GERMINATION PROTEIN"/>
    <property type="match status" value="1"/>
</dbReference>
<keyword evidence="1" id="KW-0472">Membrane</keyword>
<dbReference type="SUPFAM" id="SSF53300">
    <property type="entry name" value="vWA-like"/>
    <property type="match status" value="1"/>
</dbReference>
<comment type="caution">
    <text evidence="3">The sequence shown here is derived from an EMBL/GenBank/DDBJ whole genome shotgun (WGS) entry which is preliminary data.</text>
</comment>
<sequence>MLELEWPWVFLAIPAPLLIYKLIPPAAKINEQALRIPFYRELVNTTSACVLNDSRSSRKILFTLWSMWLLLLLTASQPKWLGEPVQLKGSGRDLMLAVDLSGSMEIRDMAVNNQEVDRLSATKWVLSDFIERRNGDRIGLILFGSQAYLQTPLTFDRKTVQTLMDEADIGMAGNKTAIGDAIGLAVKHLRTRPEDSRVLILLTDGANTAGQITPIQAAKLAQEEQIKIYSIGIGAEEMVQPGLFGSSIGARTVNPSADLDEKTLREIATLTKGKYFRARDTSELDKIYKLLDKLEPVDQEEEVFRPEQSLYPWPLALALIISLLMAFIHVLPVVSYSSRRLS</sequence>
<evidence type="ECO:0000259" key="2">
    <source>
        <dbReference type="PROSITE" id="PS50234"/>
    </source>
</evidence>
<dbReference type="Proteomes" id="UP001178148">
    <property type="component" value="Unassembled WGS sequence"/>
</dbReference>
<dbReference type="EMBL" id="JASXSV010000009">
    <property type="protein sequence ID" value="MDP0588989.1"/>
    <property type="molecule type" value="Genomic_DNA"/>
</dbReference>
<keyword evidence="1" id="KW-1133">Transmembrane helix</keyword>
<feature type="domain" description="VWFA" evidence="2">
    <location>
        <begin position="93"/>
        <end position="294"/>
    </location>
</feature>
<keyword evidence="4" id="KW-1185">Reference proteome</keyword>
<protein>
    <submittedName>
        <fullName evidence="3">VWA domain-containing protein</fullName>
    </submittedName>
</protein>
<accession>A0AA90SSZ8</accession>
<dbReference type="PANTHER" id="PTHR22550:SF18">
    <property type="entry name" value="VWFA DOMAIN-CONTAINING PROTEIN"/>
    <property type="match status" value="1"/>
</dbReference>
<evidence type="ECO:0000313" key="3">
    <source>
        <dbReference type="EMBL" id="MDP0588989.1"/>
    </source>
</evidence>
<dbReference type="Pfam" id="PF00092">
    <property type="entry name" value="VWA"/>
    <property type="match status" value="1"/>
</dbReference>
<dbReference type="Gene3D" id="3.40.50.410">
    <property type="entry name" value="von Willebrand factor, type A domain"/>
    <property type="match status" value="1"/>
</dbReference>
<reference evidence="3 4" key="1">
    <citation type="journal article" date="2023" name="bioRxiv">
        <title>An intranuclear bacterial parasite of deep-sea mussels expresses apoptosis inhibitors acquired from its host.</title>
        <authorList>
            <person name="Gonzalez Porras M.A."/>
            <person name="Assie A."/>
            <person name="Tietjen M."/>
            <person name="Violette M."/>
            <person name="Kleiner M."/>
            <person name="Gruber-Vodicka H."/>
            <person name="Dubilier N."/>
            <person name="Leisch N."/>
        </authorList>
    </citation>
    <scope>NUCLEOTIDE SEQUENCE [LARGE SCALE GENOMIC DNA]</scope>
    <source>
        <strain evidence="3">IAP13</strain>
    </source>
</reference>
<dbReference type="AlphaFoldDB" id="A0AA90SSZ8"/>
<proteinExistence type="predicted"/>
<evidence type="ECO:0000313" key="4">
    <source>
        <dbReference type="Proteomes" id="UP001178148"/>
    </source>
</evidence>
<dbReference type="CDD" id="cd01467">
    <property type="entry name" value="vWA_BatA_type"/>
    <property type="match status" value="1"/>
</dbReference>
<keyword evidence="1" id="KW-0812">Transmembrane</keyword>
<dbReference type="InterPro" id="IPR050768">
    <property type="entry name" value="UPF0353/GerABKA_families"/>
</dbReference>
<dbReference type="InterPro" id="IPR033881">
    <property type="entry name" value="vWA_BatA_type"/>
</dbReference>
<feature type="transmembrane region" description="Helical" evidence="1">
    <location>
        <begin position="311"/>
        <end position="334"/>
    </location>
</feature>
<dbReference type="PROSITE" id="PS50234">
    <property type="entry name" value="VWFA"/>
    <property type="match status" value="1"/>
</dbReference>
<evidence type="ECO:0000256" key="1">
    <source>
        <dbReference type="SAM" id="Phobius"/>
    </source>
</evidence>
<dbReference type="SMART" id="SM00327">
    <property type="entry name" value="VWA"/>
    <property type="match status" value="1"/>
</dbReference>